<dbReference type="Pfam" id="PF00653">
    <property type="entry name" value="BIR"/>
    <property type="match status" value="2"/>
</dbReference>
<dbReference type="InterPro" id="IPR001370">
    <property type="entry name" value="BIR_rpt"/>
</dbReference>
<feature type="compositionally biased region" description="Polar residues" evidence="5">
    <location>
        <begin position="404"/>
        <end position="418"/>
    </location>
</feature>
<dbReference type="PANTHER" id="PTHR10044:SF139">
    <property type="entry name" value="DEATH-ASSOCIATED INHIBITOR OF APOPTOSIS 2"/>
    <property type="match status" value="1"/>
</dbReference>
<feature type="domain" description="RING-type" evidence="7">
    <location>
        <begin position="797"/>
        <end position="832"/>
    </location>
</feature>
<keyword evidence="6" id="KW-0812">Transmembrane</keyword>
<keyword evidence="6" id="KW-1133">Transmembrane helix</keyword>
<accession>A0A210QAV4</accession>
<dbReference type="AlphaFoldDB" id="A0A210QAV4"/>
<dbReference type="PROSITE" id="PS50143">
    <property type="entry name" value="BIR_REPEAT_2"/>
    <property type="match status" value="2"/>
</dbReference>
<dbReference type="SUPFAM" id="SSF57924">
    <property type="entry name" value="Inhibitor of apoptosis (IAP) repeat"/>
    <property type="match status" value="2"/>
</dbReference>
<feature type="region of interest" description="Disordered" evidence="5">
    <location>
        <begin position="582"/>
        <end position="709"/>
    </location>
</feature>
<evidence type="ECO:0000313" key="8">
    <source>
        <dbReference type="EMBL" id="OWF45868.1"/>
    </source>
</evidence>
<evidence type="ECO:0000256" key="3">
    <source>
        <dbReference type="ARBA" id="ARBA00022833"/>
    </source>
</evidence>
<dbReference type="STRING" id="6573.A0A210QAV4"/>
<evidence type="ECO:0000259" key="7">
    <source>
        <dbReference type="PROSITE" id="PS50089"/>
    </source>
</evidence>
<protein>
    <submittedName>
        <fullName evidence="8">E3 ubiquitin-protein ligase XIAP</fullName>
    </submittedName>
</protein>
<keyword evidence="2 4" id="KW-0863">Zinc-finger</keyword>
<feature type="compositionally biased region" description="Polar residues" evidence="5">
    <location>
        <begin position="643"/>
        <end position="709"/>
    </location>
</feature>
<comment type="caution">
    <text evidence="8">The sequence shown here is derived from an EMBL/GenBank/DDBJ whole genome shotgun (WGS) entry which is preliminary data.</text>
</comment>
<evidence type="ECO:0000256" key="4">
    <source>
        <dbReference type="PROSITE-ProRule" id="PRU00175"/>
    </source>
</evidence>
<comment type="similarity">
    <text evidence="1">Belongs to the IAP family.</text>
</comment>
<dbReference type="InterPro" id="IPR050784">
    <property type="entry name" value="IAP"/>
</dbReference>
<dbReference type="Proteomes" id="UP000242188">
    <property type="component" value="Unassembled WGS sequence"/>
</dbReference>
<keyword evidence="6" id="KW-0472">Membrane</keyword>
<evidence type="ECO:0000256" key="2">
    <source>
        <dbReference type="ARBA" id="ARBA00022771"/>
    </source>
</evidence>
<dbReference type="OrthoDB" id="774873at2759"/>
<dbReference type="GO" id="GO:0005634">
    <property type="term" value="C:nucleus"/>
    <property type="evidence" value="ECO:0007669"/>
    <property type="project" value="TreeGrafter"/>
</dbReference>
<dbReference type="PANTHER" id="PTHR10044">
    <property type="entry name" value="INHIBITOR OF APOPTOSIS"/>
    <property type="match status" value="1"/>
</dbReference>
<keyword evidence="9" id="KW-1185">Reference proteome</keyword>
<feature type="transmembrane region" description="Helical" evidence="6">
    <location>
        <begin position="73"/>
        <end position="95"/>
    </location>
</feature>
<feature type="region of interest" description="Disordered" evidence="5">
    <location>
        <begin position="236"/>
        <end position="274"/>
    </location>
</feature>
<proteinExistence type="inferred from homology"/>
<keyword evidence="3" id="KW-0862">Zinc</keyword>
<name>A0A210QAV4_MIZYE</name>
<feature type="compositionally biased region" description="Low complexity" evidence="5">
    <location>
        <begin position="419"/>
        <end position="431"/>
    </location>
</feature>
<evidence type="ECO:0000256" key="1">
    <source>
        <dbReference type="ARBA" id="ARBA00006672"/>
    </source>
</evidence>
<gene>
    <name evidence="8" type="ORF">KP79_PYT07265</name>
</gene>
<dbReference type="Gene3D" id="1.10.1170.10">
    <property type="entry name" value="Inhibitor Of Apoptosis Protein (2mihbC-IAP-1), Chain A"/>
    <property type="match status" value="2"/>
</dbReference>
<dbReference type="GO" id="GO:0051726">
    <property type="term" value="P:regulation of cell cycle"/>
    <property type="evidence" value="ECO:0007669"/>
    <property type="project" value="TreeGrafter"/>
</dbReference>
<dbReference type="CDD" id="cd00022">
    <property type="entry name" value="BIR"/>
    <property type="match status" value="2"/>
</dbReference>
<dbReference type="Gene3D" id="3.30.40.10">
    <property type="entry name" value="Zinc/RING finger domain, C3HC4 (zinc finger)"/>
    <property type="match status" value="1"/>
</dbReference>
<evidence type="ECO:0000256" key="5">
    <source>
        <dbReference type="SAM" id="MobiDB-lite"/>
    </source>
</evidence>
<dbReference type="EMBL" id="NEDP02004373">
    <property type="protein sequence ID" value="OWF45868.1"/>
    <property type="molecule type" value="Genomic_DNA"/>
</dbReference>
<dbReference type="PROSITE" id="PS50089">
    <property type="entry name" value="ZF_RING_2"/>
    <property type="match status" value="1"/>
</dbReference>
<dbReference type="GO" id="GO:0008270">
    <property type="term" value="F:zinc ion binding"/>
    <property type="evidence" value="ECO:0007669"/>
    <property type="project" value="UniProtKB-KW"/>
</dbReference>
<evidence type="ECO:0000256" key="6">
    <source>
        <dbReference type="SAM" id="Phobius"/>
    </source>
</evidence>
<dbReference type="InterPro" id="IPR013083">
    <property type="entry name" value="Znf_RING/FYVE/PHD"/>
</dbReference>
<dbReference type="SMART" id="SM00238">
    <property type="entry name" value="BIR"/>
    <property type="match status" value="2"/>
</dbReference>
<reference evidence="8 9" key="1">
    <citation type="journal article" date="2017" name="Nat. Ecol. Evol.">
        <title>Scallop genome provides insights into evolution of bilaterian karyotype and development.</title>
        <authorList>
            <person name="Wang S."/>
            <person name="Zhang J."/>
            <person name="Jiao W."/>
            <person name="Li J."/>
            <person name="Xun X."/>
            <person name="Sun Y."/>
            <person name="Guo X."/>
            <person name="Huan P."/>
            <person name="Dong B."/>
            <person name="Zhang L."/>
            <person name="Hu X."/>
            <person name="Sun X."/>
            <person name="Wang J."/>
            <person name="Zhao C."/>
            <person name="Wang Y."/>
            <person name="Wang D."/>
            <person name="Huang X."/>
            <person name="Wang R."/>
            <person name="Lv J."/>
            <person name="Li Y."/>
            <person name="Zhang Z."/>
            <person name="Liu B."/>
            <person name="Lu W."/>
            <person name="Hui Y."/>
            <person name="Liang J."/>
            <person name="Zhou Z."/>
            <person name="Hou R."/>
            <person name="Li X."/>
            <person name="Liu Y."/>
            <person name="Li H."/>
            <person name="Ning X."/>
            <person name="Lin Y."/>
            <person name="Zhao L."/>
            <person name="Xing Q."/>
            <person name="Dou J."/>
            <person name="Li Y."/>
            <person name="Mao J."/>
            <person name="Guo H."/>
            <person name="Dou H."/>
            <person name="Li T."/>
            <person name="Mu C."/>
            <person name="Jiang W."/>
            <person name="Fu Q."/>
            <person name="Fu X."/>
            <person name="Miao Y."/>
            <person name="Liu J."/>
            <person name="Yu Q."/>
            <person name="Li R."/>
            <person name="Liao H."/>
            <person name="Li X."/>
            <person name="Kong Y."/>
            <person name="Jiang Z."/>
            <person name="Chourrout D."/>
            <person name="Li R."/>
            <person name="Bao Z."/>
        </authorList>
    </citation>
    <scope>NUCLEOTIDE SEQUENCE [LARGE SCALE GENOMIC DNA]</scope>
    <source>
        <strain evidence="8 9">PY_sf001</strain>
    </source>
</reference>
<dbReference type="GO" id="GO:0005737">
    <property type="term" value="C:cytoplasm"/>
    <property type="evidence" value="ECO:0007669"/>
    <property type="project" value="TreeGrafter"/>
</dbReference>
<evidence type="ECO:0000313" key="9">
    <source>
        <dbReference type="Proteomes" id="UP000242188"/>
    </source>
</evidence>
<feature type="compositionally biased region" description="Polar residues" evidence="5">
    <location>
        <begin position="583"/>
        <end position="592"/>
    </location>
</feature>
<dbReference type="Pfam" id="PF13920">
    <property type="entry name" value="zf-C3HC4_3"/>
    <property type="match status" value="1"/>
</dbReference>
<organism evidence="8 9">
    <name type="scientific">Mizuhopecten yessoensis</name>
    <name type="common">Japanese scallop</name>
    <name type="synonym">Patinopecten yessoensis</name>
    <dbReference type="NCBI Taxonomy" id="6573"/>
    <lineage>
        <taxon>Eukaryota</taxon>
        <taxon>Metazoa</taxon>
        <taxon>Spiralia</taxon>
        <taxon>Lophotrochozoa</taxon>
        <taxon>Mollusca</taxon>
        <taxon>Bivalvia</taxon>
        <taxon>Autobranchia</taxon>
        <taxon>Pteriomorphia</taxon>
        <taxon>Pectinida</taxon>
        <taxon>Pectinoidea</taxon>
        <taxon>Pectinidae</taxon>
        <taxon>Mizuhopecten</taxon>
    </lineage>
</organism>
<feature type="region of interest" description="Disordered" evidence="5">
    <location>
        <begin position="404"/>
        <end position="434"/>
    </location>
</feature>
<keyword evidence="2 4" id="KW-0479">Metal-binding</keyword>
<sequence>MGEHVSTPIPVIPYTIIPRRSNSLSYHRRYIAHSLISRCDCRYRKTLPPVNNNMAEFTSEVLPLTGNPIWNDASFFFMVAVFALVQVLIVVGVYIKRHFNNRCIVDHRVTTSSVDSVYHVKRAISKSVHPVKDEDLYTEKSQIKECTETHEQILFPSRYEPKAVTRQDPVLTDWGSNLRLLNNVNDTTNNNLKAKPPDSCLQDTNGGLEKGTTSEALFAEQFRPAECTIIVYPVSDTDPSETINGTQGMEEEENDGILRRTTGDSTDNNDSRPVISSDIANQLTEISPEQASVDGSSEFLGIGTQPRYMYPGYKLQAKRLQTYRRCPYRLQLKKTRLANAGFYFTGLRDCTKCFCCGGGLEKWEAEDDPWIEHARWFPNCRFVIRNKQQWFVDLVQDTLRHSQTKNIPQLTPHQQRQVSRQQNSELQQRQQYNSTSRTELHGLDRMTVPRVISDLTGNYSVSGSLPRYPQYADVASRSNTFRGTDSLDDPQMAEAGFFCKARGLLVCFHCGGHLYTWKPGDNLWIEHVRWFPNCSYLKAKRGQSFIADVQSRLEKFVNVEMTNTTFSQYPQRISLQTRRHNNLETSNPQSPTVARHISHQDRPVDSADETNEDTRAENVWSEYQQHPGPSVDQAQPQPRPSIARTQHQTIPTVAQIQQQPRPSVAQTEYQPRPSVAQTQHQPIPSVDQAQHQPTPSAAQIQQQPRSSVAQTLYQPGSSVAQIQQQPLPFRIQAQENQISLSQSVTVENGQINPLRPNIISNRNTEQVNLHRTVYAARVTRNTQTGQVVQSYQWDLLCRKCQERAADVMCVPCGHMVCCRRCGRRERACPVCHRFIDGIEQ</sequence>
<dbReference type="InterPro" id="IPR001841">
    <property type="entry name" value="Znf_RING"/>
</dbReference>